<dbReference type="EMBL" id="CSAD01000137">
    <property type="protein sequence ID" value="COV20805.1"/>
    <property type="molecule type" value="Genomic_DNA"/>
</dbReference>
<dbReference type="AlphaFoldDB" id="A0A655HY88"/>
<organism evidence="1 2">
    <name type="scientific">Mycobacterium tuberculosis</name>
    <dbReference type="NCBI Taxonomy" id="1773"/>
    <lineage>
        <taxon>Bacteria</taxon>
        <taxon>Bacillati</taxon>
        <taxon>Actinomycetota</taxon>
        <taxon>Actinomycetes</taxon>
        <taxon>Mycobacteriales</taxon>
        <taxon>Mycobacteriaceae</taxon>
        <taxon>Mycobacterium</taxon>
        <taxon>Mycobacterium tuberculosis complex</taxon>
    </lineage>
</organism>
<proteinExistence type="predicted"/>
<name>A0A655HY88_MYCTX</name>
<accession>A0A655HY88</accession>
<sequence length="72" mass="7539">MTRPTKSGLCVGKVAAVTGVVPLRAREPAIASTGMIRKNLPINIATPIVVSYDQVDAVRPAKADPLLFAPDV</sequence>
<evidence type="ECO:0000313" key="1">
    <source>
        <dbReference type="EMBL" id="COV20805.1"/>
    </source>
</evidence>
<dbReference type="Proteomes" id="UP000045842">
    <property type="component" value="Unassembled WGS sequence"/>
</dbReference>
<reference evidence="1 2" key="1">
    <citation type="submission" date="2015-03" db="EMBL/GenBank/DDBJ databases">
        <authorList>
            <consortium name="Pathogen Informatics"/>
        </authorList>
    </citation>
    <scope>NUCLEOTIDE SEQUENCE [LARGE SCALE GENOMIC DNA]</scope>
    <source>
        <strain evidence="1 2">G09801536</strain>
    </source>
</reference>
<protein>
    <submittedName>
        <fullName evidence="1">Uncharacterized protein</fullName>
    </submittedName>
</protein>
<evidence type="ECO:0000313" key="2">
    <source>
        <dbReference type="Proteomes" id="UP000045842"/>
    </source>
</evidence>
<gene>
    <name evidence="1" type="ORF">ERS007679_01309</name>
</gene>